<feature type="compositionally biased region" description="Low complexity" evidence="1">
    <location>
        <begin position="134"/>
        <end position="144"/>
    </location>
</feature>
<proteinExistence type="predicted"/>
<feature type="compositionally biased region" description="Acidic residues" evidence="1">
    <location>
        <begin position="209"/>
        <end position="227"/>
    </location>
</feature>
<evidence type="ECO:0000313" key="3">
    <source>
        <dbReference type="Proteomes" id="UP001054821"/>
    </source>
</evidence>
<organism evidence="2 3">
    <name type="scientific">Prunus dulcis</name>
    <name type="common">Almond</name>
    <name type="synonym">Amygdalus dulcis</name>
    <dbReference type="NCBI Taxonomy" id="3755"/>
    <lineage>
        <taxon>Eukaryota</taxon>
        <taxon>Viridiplantae</taxon>
        <taxon>Streptophyta</taxon>
        <taxon>Embryophyta</taxon>
        <taxon>Tracheophyta</taxon>
        <taxon>Spermatophyta</taxon>
        <taxon>Magnoliopsida</taxon>
        <taxon>eudicotyledons</taxon>
        <taxon>Gunneridae</taxon>
        <taxon>Pentapetalae</taxon>
        <taxon>rosids</taxon>
        <taxon>fabids</taxon>
        <taxon>Rosales</taxon>
        <taxon>Rosaceae</taxon>
        <taxon>Amygdaloideae</taxon>
        <taxon>Amygdaleae</taxon>
        <taxon>Prunus</taxon>
    </lineage>
</organism>
<feature type="compositionally biased region" description="Gly residues" evidence="1">
    <location>
        <begin position="284"/>
        <end position="294"/>
    </location>
</feature>
<accession>A0AAD4YNT4</accession>
<evidence type="ECO:0000313" key="2">
    <source>
        <dbReference type="EMBL" id="KAI5315684.1"/>
    </source>
</evidence>
<dbReference type="Proteomes" id="UP001054821">
    <property type="component" value="Chromosome 8"/>
</dbReference>
<name>A0AAD4YNT4_PRUDU</name>
<dbReference type="SMART" id="SM00386">
    <property type="entry name" value="HAT"/>
    <property type="match status" value="2"/>
</dbReference>
<dbReference type="SUPFAM" id="SSF48452">
    <property type="entry name" value="TPR-like"/>
    <property type="match status" value="1"/>
</dbReference>
<keyword evidence="3" id="KW-1185">Reference proteome</keyword>
<dbReference type="AlphaFoldDB" id="A0AAD4YNT4"/>
<dbReference type="Pfam" id="PF14559">
    <property type="entry name" value="TPR_19"/>
    <property type="match status" value="1"/>
</dbReference>
<evidence type="ECO:0000256" key="1">
    <source>
        <dbReference type="SAM" id="MobiDB-lite"/>
    </source>
</evidence>
<sequence length="445" mass="49523">MSTTIEQLYIDITGSWVQVSKASNGAYDAGQSFQLHEVPVSIPIFQLTKKDKKLRIFIYRAEQGKPAKKALFRRISIMLLRSSSTPVIGSLLSSFSADSPNIISNHHSEPTKPSTIHHTPSKFSFHQTGALNISHNSSPISPSVDSDRFSSHGFRRAQSDGNLEGLLAYASCDQNEDRVCALKPPKIFPGRFKCTMLQTIPSFSLHNSDEEEDSDIEYEDEEEEFEENVERVVAMEGENVGLEEKVKNMSLTQDVKFLDKIWSAGFEEKRELVSREMHLAKGLGIGGGGGGGSRGRGEVNWEGSGDDGGENHGAEGHYKKLVEENPGNPLFLGNYAQFLYQTKRDLRGAEEYYSRAILADPKDGEVLAQYANLVWELHHDQDRALSYYERAVQAAPQDSHVHAAYANFLWETEEDEDEDEAYAAGNDLHAIPSYRHEGIMTSASA</sequence>
<dbReference type="PANTHER" id="PTHR26312">
    <property type="entry name" value="TETRATRICOPEPTIDE REPEAT PROTEIN 5"/>
    <property type="match status" value="1"/>
</dbReference>
<dbReference type="GO" id="GO:0006396">
    <property type="term" value="P:RNA processing"/>
    <property type="evidence" value="ECO:0007669"/>
    <property type="project" value="InterPro"/>
</dbReference>
<dbReference type="PANTHER" id="PTHR26312:SF225">
    <property type="entry name" value="TPR REPEAT PROTEIN"/>
    <property type="match status" value="1"/>
</dbReference>
<gene>
    <name evidence="2" type="ORF">L3X38_044860</name>
</gene>
<feature type="region of interest" description="Disordered" evidence="1">
    <location>
        <begin position="134"/>
        <end position="155"/>
    </location>
</feature>
<dbReference type="Gene3D" id="1.25.40.10">
    <property type="entry name" value="Tetratricopeptide repeat domain"/>
    <property type="match status" value="1"/>
</dbReference>
<dbReference type="InterPro" id="IPR011990">
    <property type="entry name" value="TPR-like_helical_dom_sf"/>
</dbReference>
<protein>
    <recommendedName>
        <fullName evidence="4">Tetratricopeptide repeat-like superfamily protein</fullName>
    </recommendedName>
</protein>
<feature type="region of interest" description="Disordered" evidence="1">
    <location>
        <begin position="284"/>
        <end position="315"/>
    </location>
</feature>
<reference evidence="2 3" key="1">
    <citation type="journal article" date="2022" name="G3 (Bethesda)">
        <title>Whole-genome sequence and methylome profiling of the almond [Prunus dulcis (Mill.) D.A. Webb] cultivar 'Nonpareil'.</title>
        <authorList>
            <person name="D'Amico-Willman K.M."/>
            <person name="Ouma W.Z."/>
            <person name="Meulia T."/>
            <person name="Sideli G.M."/>
            <person name="Gradziel T.M."/>
            <person name="Fresnedo-Ramirez J."/>
        </authorList>
    </citation>
    <scope>NUCLEOTIDE SEQUENCE [LARGE SCALE GENOMIC DNA]</scope>
    <source>
        <strain evidence="2">Clone GOH B32 T37-40</strain>
    </source>
</reference>
<comment type="caution">
    <text evidence="2">The sequence shown here is derived from an EMBL/GenBank/DDBJ whole genome shotgun (WGS) entry which is preliminary data.</text>
</comment>
<feature type="region of interest" description="Disordered" evidence="1">
    <location>
        <begin position="206"/>
        <end position="227"/>
    </location>
</feature>
<evidence type="ECO:0008006" key="4">
    <source>
        <dbReference type="Google" id="ProtNLM"/>
    </source>
</evidence>
<dbReference type="EMBL" id="JAJFAZ020000008">
    <property type="protein sequence ID" value="KAI5315684.1"/>
    <property type="molecule type" value="Genomic_DNA"/>
</dbReference>
<dbReference type="InterPro" id="IPR003107">
    <property type="entry name" value="HAT"/>
</dbReference>